<keyword evidence="2" id="KW-1185">Reference proteome</keyword>
<reference evidence="1 2" key="1">
    <citation type="submission" date="2024-07" db="EMBL/GenBank/DDBJ databases">
        <title>Chromosome-level genome assembly of the water stick insect Ranatra chinensis (Heteroptera: Nepidae).</title>
        <authorList>
            <person name="Liu X."/>
        </authorList>
    </citation>
    <scope>NUCLEOTIDE SEQUENCE [LARGE SCALE GENOMIC DNA]</scope>
    <source>
        <strain evidence="1">Cailab_2021Rc</strain>
        <tissue evidence="1">Muscle</tissue>
    </source>
</reference>
<organism evidence="1 2">
    <name type="scientific">Ranatra chinensis</name>
    <dbReference type="NCBI Taxonomy" id="642074"/>
    <lineage>
        <taxon>Eukaryota</taxon>
        <taxon>Metazoa</taxon>
        <taxon>Ecdysozoa</taxon>
        <taxon>Arthropoda</taxon>
        <taxon>Hexapoda</taxon>
        <taxon>Insecta</taxon>
        <taxon>Pterygota</taxon>
        <taxon>Neoptera</taxon>
        <taxon>Paraneoptera</taxon>
        <taxon>Hemiptera</taxon>
        <taxon>Heteroptera</taxon>
        <taxon>Panheteroptera</taxon>
        <taxon>Nepomorpha</taxon>
        <taxon>Nepidae</taxon>
        <taxon>Ranatrinae</taxon>
        <taxon>Ranatra</taxon>
    </lineage>
</organism>
<proteinExistence type="predicted"/>
<evidence type="ECO:0000313" key="1">
    <source>
        <dbReference type="EMBL" id="KAL1138910.1"/>
    </source>
</evidence>
<gene>
    <name evidence="1" type="ORF">AAG570_008972</name>
</gene>
<evidence type="ECO:0000313" key="2">
    <source>
        <dbReference type="Proteomes" id="UP001558652"/>
    </source>
</evidence>
<dbReference type="AlphaFoldDB" id="A0ABD0YSS1"/>
<dbReference type="Proteomes" id="UP001558652">
    <property type="component" value="Unassembled WGS sequence"/>
</dbReference>
<dbReference type="EMBL" id="JBFDAA010000003">
    <property type="protein sequence ID" value="KAL1138910.1"/>
    <property type="molecule type" value="Genomic_DNA"/>
</dbReference>
<sequence length="133" mass="14607">MASKRRNMFYQNKNQETTEIAVFLLLSTLLCGEYSQNSLGLSTLDIGNLFHISRCSFTTVHLMPVFQDIVLLNSLALDSHTALKESGAHSGWHSHNSGGLSAPTAVAIFKLDSNGTLPVNIYRTPSPRDQAAW</sequence>
<comment type="caution">
    <text evidence="1">The sequence shown here is derived from an EMBL/GenBank/DDBJ whole genome shotgun (WGS) entry which is preliminary data.</text>
</comment>
<protein>
    <submittedName>
        <fullName evidence="1">Uncharacterized protein</fullName>
    </submittedName>
</protein>
<name>A0ABD0YSS1_9HEMI</name>
<accession>A0ABD0YSS1</accession>